<dbReference type="InterPro" id="IPR002364">
    <property type="entry name" value="Quin_OxRdtase/zeta-crystal_CS"/>
</dbReference>
<name>A0A1Y1CPX3_9BACT</name>
<dbReference type="Pfam" id="PF00107">
    <property type="entry name" value="ADH_zinc_N"/>
    <property type="match status" value="1"/>
</dbReference>
<evidence type="ECO:0000313" key="10">
    <source>
        <dbReference type="EMBL" id="BAX82488.1"/>
    </source>
</evidence>
<dbReference type="InterPro" id="IPR051603">
    <property type="entry name" value="Zinc-ADH_QOR/CCCR"/>
</dbReference>
<keyword evidence="6" id="KW-0694">RNA-binding</keyword>
<keyword evidence="8" id="KW-0560">Oxidoreductase</keyword>
<evidence type="ECO:0000256" key="5">
    <source>
        <dbReference type="ARBA" id="ARBA00022857"/>
    </source>
</evidence>
<keyword evidence="8" id="KW-0479">Metal-binding</keyword>
<keyword evidence="4" id="KW-0963">Cytoplasm</keyword>
<dbReference type="EMBL" id="AP018042">
    <property type="protein sequence ID" value="BAX82488.1"/>
    <property type="molecule type" value="Genomic_DNA"/>
</dbReference>
<dbReference type="Gene3D" id="3.90.180.10">
    <property type="entry name" value="Medium-chain alcohol dehydrogenases, catalytic domain"/>
    <property type="match status" value="1"/>
</dbReference>
<dbReference type="CDD" id="cd08252">
    <property type="entry name" value="AL_MDR"/>
    <property type="match status" value="1"/>
</dbReference>
<dbReference type="PROSITE" id="PS01162">
    <property type="entry name" value="QOR_ZETA_CRYSTAL"/>
    <property type="match status" value="1"/>
</dbReference>
<evidence type="ECO:0000256" key="1">
    <source>
        <dbReference type="ARBA" id="ARBA00004496"/>
    </source>
</evidence>
<gene>
    <name evidence="10" type="ORF">ALGA_4197</name>
</gene>
<dbReference type="SUPFAM" id="SSF50129">
    <property type="entry name" value="GroES-like"/>
    <property type="match status" value="1"/>
</dbReference>
<keyword evidence="8" id="KW-0862">Zinc</keyword>
<keyword evidence="11" id="KW-1185">Reference proteome</keyword>
<dbReference type="InterPro" id="IPR036291">
    <property type="entry name" value="NAD(P)-bd_dom_sf"/>
</dbReference>
<dbReference type="InterPro" id="IPR013149">
    <property type="entry name" value="ADH-like_C"/>
</dbReference>
<dbReference type="SUPFAM" id="SSF51735">
    <property type="entry name" value="NAD(P)-binding Rossmann-fold domains"/>
    <property type="match status" value="1"/>
</dbReference>
<evidence type="ECO:0000256" key="7">
    <source>
        <dbReference type="ARBA" id="ARBA00022990"/>
    </source>
</evidence>
<dbReference type="OrthoDB" id="9787435at2"/>
<dbReference type="GO" id="GO:0005737">
    <property type="term" value="C:cytoplasm"/>
    <property type="evidence" value="ECO:0007669"/>
    <property type="project" value="UniProtKB-SubCell"/>
</dbReference>
<dbReference type="RefSeq" id="WP_096432843.1">
    <property type="nucleotide sequence ID" value="NZ_AP018042.1"/>
</dbReference>
<comment type="similarity">
    <text evidence="2 8">Belongs to the zinc-containing alcohol dehydrogenase family. Quinone oxidoreductase subfamily.</text>
</comment>
<dbReference type="InterPro" id="IPR013154">
    <property type="entry name" value="ADH-like_N"/>
</dbReference>
<comment type="subcellular location">
    <subcellularLocation>
        <location evidence="1">Cytoplasm</location>
    </subcellularLocation>
</comment>
<dbReference type="InterPro" id="IPR014182">
    <property type="entry name" value="ADH_Zn_typ-1"/>
</dbReference>
<evidence type="ECO:0000259" key="9">
    <source>
        <dbReference type="SMART" id="SM00829"/>
    </source>
</evidence>
<evidence type="ECO:0000256" key="6">
    <source>
        <dbReference type="ARBA" id="ARBA00022884"/>
    </source>
</evidence>
<proteinExistence type="inferred from homology"/>
<dbReference type="Pfam" id="PF08240">
    <property type="entry name" value="ADH_N"/>
    <property type="match status" value="1"/>
</dbReference>
<dbReference type="PANTHER" id="PTHR44154">
    <property type="entry name" value="QUINONE OXIDOREDUCTASE"/>
    <property type="match status" value="1"/>
</dbReference>
<accession>A0A1Y1CPX3</accession>
<dbReference type="KEGG" id="mbas:ALGA_4197"/>
<dbReference type="GO" id="GO:0008270">
    <property type="term" value="F:zinc ion binding"/>
    <property type="evidence" value="ECO:0007669"/>
    <property type="project" value="InterPro"/>
</dbReference>
<evidence type="ECO:0000256" key="3">
    <source>
        <dbReference type="ARBA" id="ARBA00011881"/>
    </source>
</evidence>
<evidence type="ECO:0000256" key="2">
    <source>
        <dbReference type="ARBA" id="ARBA00010371"/>
    </source>
</evidence>
<dbReference type="GO" id="GO:0016491">
    <property type="term" value="F:oxidoreductase activity"/>
    <property type="evidence" value="ECO:0007669"/>
    <property type="project" value="UniProtKB-KW"/>
</dbReference>
<dbReference type="SMART" id="SM00829">
    <property type="entry name" value="PKS_ER"/>
    <property type="match status" value="1"/>
</dbReference>
<dbReference type="NCBIfam" id="TIGR02817">
    <property type="entry name" value="adh_fam_1"/>
    <property type="match status" value="1"/>
</dbReference>
<evidence type="ECO:0000256" key="4">
    <source>
        <dbReference type="ARBA" id="ARBA00022490"/>
    </source>
</evidence>
<evidence type="ECO:0000313" key="11">
    <source>
        <dbReference type="Proteomes" id="UP000218267"/>
    </source>
</evidence>
<dbReference type="AlphaFoldDB" id="A0A1Y1CPX3"/>
<keyword evidence="5" id="KW-0521">NADP</keyword>
<reference evidence="10 11" key="1">
    <citation type="journal article" date="2018" name="Mar. Genomics">
        <title>Complete genome sequence of Marinifilaceae bacterium strain SPP2, isolated from the Antarctic marine sediment.</title>
        <authorList>
            <person name="Watanabe M."/>
            <person name="Kojima H."/>
            <person name="Fukui M."/>
        </authorList>
    </citation>
    <scope>NUCLEOTIDE SEQUENCE [LARGE SCALE GENOMIC DNA]</scope>
    <source>
        <strain evidence="10 11">SPP2</strain>
    </source>
</reference>
<evidence type="ECO:0000256" key="8">
    <source>
        <dbReference type="RuleBase" id="RU364000"/>
    </source>
</evidence>
<reference evidence="11" key="2">
    <citation type="journal article" date="2020" name="Antonie Van Leeuwenhoek">
        <title>Labilibaculum antarcticum sp. nov., a novel facultative anaerobic, psychrotorelant bacterium isolated from marine sediment of Antarctica.</title>
        <authorList>
            <person name="Watanabe M."/>
            <person name="Kojima H."/>
            <person name="Fukui M."/>
        </authorList>
    </citation>
    <scope>NUCLEOTIDE SEQUENCE [LARGE SCALE GENOMIC DNA]</scope>
    <source>
        <strain evidence="11">SPP2</strain>
    </source>
</reference>
<protein>
    <recommendedName>
        <fullName evidence="8">Zinc-type alcohol dehydrogenase-like protein</fullName>
    </recommendedName>
</protein>
<comment type="subunit">
    <text evidence="3">Homotetramer.</text>
</comment>
<sequence>MKAIGYKQAGAITAKNSLIDFETGIPEVGVRDLLVEVKGISVNPVDVKIRAMAQFGPEEGQNKIIGWDAAGIVREVGSEVSKFKVGDEVFYAGEFTRAGSNAEFQAVDERIVGKKPKSLDFAEAAGFPLTSITAWEILFDSFGLKEGEGKGESILIIGAAGGVGSIMIQLAKKLTGLTVIATASRPDTIEWVKKMGADHVINHRESLVDQMKELGLSPRYVASLNGTEEHFTGIVELIQPRGHIALIDDPQTLDIASIKLKALSFSWEFMFARSLFKTDDMVKQHELLNRVSELVDEGKLISTVTTNLGIMSAETLKEAHAQQESGRVIGKNVLIGISK</sequence>
<organism evidence="10 11">
    <name type="scientific">Labilibaculum antarcticum</name>
    <dbReference type="NCBI Taxonomy" id="1717717"/>
    <lineage>
        <taxon>Bacteria</taxon>
        <taxon>Pseudomonadati</taxon>
        <taxon>Bacteroidota</taxon>
        <taxon>Bacteroidia</taxon>
        <taxon>Marinilabiliales</taxon>
        <taxon>Marinifilaceae</taxon>
        <taxon>Labilibaculum</taxon>
    </lineage>
</organism>
<dbReference type="Proteomes" id="UP000218267">
    <property type="component" value="Chromosome"/>
</dbReference>
<dbReference type="PANTHER" id="PTHR44154:SF1">
    <property type="entry name" value="QUINONE OXIDOREDUCTASE"/>
    <property type="match status" value="1"/>
</dbReference>
<dbReference type="Gene3D" id="3.40.50.720">
    <property type="entry name" value="NAD(P)-binding Rossmann-like Domain"/>
    <property type="match status" value="1"/>
</dbReference>
<dbReference type="InterPro" id="IPR020843">
    <property type="entry name" value="ER"/>
</dbReference>
<dbReference type="GO" id="GO:0003723">
    <property type="term" value="F:RNA binding"/>
    <property type="evidence" value="ECO:0007669"/>
    <property type="project" value="UniProtKB-KW"/>
</dbReference>
<dbReference type="InterPro" id="IPR011032">
    <property type="entry name" value="GroES-like_sf"/>
</dbReference>
<keyword evidence="7" id="KW-0007">Acetylation</keyword>
<feature type="domain" description="Enoyl reductase (ER)" evidence="9">
    <location>
        <begin position="10"/>
        <end position="334"/>
    </location>
</feature>